<dbReference type="SMART" id="SM00869">
    <property type="entry name" value="Autotransporter"/>
    <property type="match status" value="1"/>
</dbReference>
<dbReference type="Gene3D" id="2.40.128.130">
    <property type="entry name" value="Autotransporter beta-domain"/>
    <property type="match status" value="1"/>
</dbReference>
<feature type="domain" description="Autotransporter" evidence="3">
    <location>
        <begin position="524"/>
        <end position="808"/>
    </location>
</feature>
<dbReference type="EMBL" id="LSEF01000089">
    <property type="protein sequence ID" value="OAF11672.1"/>
    <property type="molecule type" value="Genomic_DNA"/>
</dbReference>
<dbReference type="Pfam" id="PF03797">
    <property type="entry name" value="Autotransporter"/>
    <property type="match status" value="1"/>
</dbReference>
<dbReference type="InterPro" id="IPR011050">
    <property type="entry name" value="Pectin_lyase_fold/virulence"/>
</dbReference>
<sequence length="808" mass="82111">MTRTLTRAALLAGTSLAAIVVLAVPARAQNAAWNTNPANSDYNNTANWSTSAVPTGTAFFGLPSSLTNIAINASNSVGGWTFNAGNYQFTVGAAPTTFDFTGAGITVNGGSATITNNGGLAFRNSSTAGTASIINNWVVNFVNSSTAGNASFINSNTIAFFSNSTAGNAAITNVALAAVTDFSGTSGLSGNGQVSAGSIAGTGIFALGNNELTVGGNNQSTTVSGQITGGGSLVKVGSGTLILSGANTYSGVTTVKNGTLQVDGQSDSNTVVNTGATLTGQGLIQDVQINSGGTLAPGNGTPGSSLSIFLSLAFQSGAIYMVQVNPSAASSVTMNGTATLGGATVNAAFAPGTYVSKQYTILTANSGISGTFAPTVVNSNLPANFHDSLSYDSKHVYLNLTLGFAPTPGSGSLNQNQQAVANALTGFFNSTGGIPAVYAGLTPAGLTQASGEHATGSQQTTFNAMGQFMGLLTDPFMREVGCGGNSAVVRDRCGETPAGAAGYAEEGSANAYAMFTKAPLRARPFEQRWSVWAAGYGGSQTTDGNTVVGSNRATSRIFGTAVGADYLFSPNTLAGFALAGGGTNFGVNGLGGGRSDLFQAGAYVHHTQGPAYVTAALAYGWQDVTTDRTVTIAGTDRLRAQFNANAWSGRLEGGYRLVAPWIGGVGLTPYAAGQFTTFQLPGYAEQVISGASAFALSYGAKDATDTRVELGVRTDKSFVQQDGVFTLRGRVAWAQDFNPNRSVAATFQALPGASFVVNGAAQARDSALTTASAEMKWLNGWSAAATFEGEFSQVTRSYAGKGVVRYAW</sequence>
<gene>
    <name evidence="4" type="ORF">AXW67_22380</name>
</gene>
<accession>A0A176YY24</accession>
<evidence type="ECO:0000256" key="2">
    <source>
        <dbReference type="SAM" id="SignalP"/>
    </source>
</evidence>
<dbReference type="SUPFAM" id="SSF51126">
    <property type="entry name" value="Pectin lyase-like"/>
    <property type="match status" value="1"/>
</dbReference>
<dbReference type="NCBIfam" id="TIGR02601">
    <property type="entry name" value="autotrns_rpt"/>
    <property type="match status" value="1"/>
</dbReference>
<evidence type="ECO:0000256" key="1">
    <source>
        <dbReference type="ARBA" id="ARBA00022729"/>
    </source>
</evidence>
<feature type="chain" id="PRO_5008055156" evidence="2">
    <location>
        <begin position="24"/>
        <end position="808"/>
    </location>
</feature>
<comment type="caution">
    <text evidence="4">The sequence shown here is derived from an EMBL/GenBank/DDBJ whole genome shotgun (WGS) entry which is preliminary data.</text>
</comment>
<reference evidence="4 5" key="1">
    <citation type="submission" date="2016-02" db="EMBL/GenBank/DDBJ databases">
        <title>Draft genome sequence of the strain BR 10247T Bradyrhizobium neotropicale isolated from nodules of Centrolobium paraense.</title>
        <authorList>
            <person name="Simoes-Araujo J.L."/>
            <person name="Barauna A.C."/>
            <person name="Silva K."/>
            <person name="Zilli J.E."/>
        </authorList>
    </citation>
    <scope>NUCLEOTIDE SEQUENCE [LARGE SCALE GENOMIC DNA]</scope>
    <source>
        <strain evidence="4 5">BR 10247</strain>
    </source>
</reference>
<dbReference type="InterPro" id="IPR036709">
    <property type="entry name" value="Autotransporte_beta_dom_sf"/>
</dbReference>
<proteinExistence type="predicted"/>
<dbReference type="AlphaFoldDB" id="A0A176YY24"/>
<name>A0A176YY24_9BRAD</name>
<dbReference type="SUPFAM" id="SSF103515">
    <property type="entry name" value="Autotransporter"/>
    <property type="match status" value="1"/>
</dbReference>
<dbReference type="PROSITE" id="PS51208">
    <property type="entry name" value="AUTOTRANSPORTER"/>
    <property type="match status" value="1"/>
</dbReference>
<dbReference type="InterPro" id="IPR013425">
    <property type="entry name" value="Autotrns_rpt"/>
</dbReference>
<keyword evidence="5" id="KW-1185">Reference proteome</keyword>
<evidence type="ECO:0000259" key="3">
    <source>
        <dbReference type="PROSITE" id="PS51208"/>
    </source>
</evidence>
<organism evidence="4 5">
    <name type="scientific">Bradyrhizobium neotropicale</name>
    <dbReference type="NCBI Taxonomy" id="1497615"/>
    <lineage>
        <taxon>Bacteria</taxon>
        <taxon>Pseudomonadati</taxon>
        <taxon>Pseudomonadota</taxon>
        <taxon>Alphaproteobacteria</taxon>
        <taxon>Hyphomicrobiales</taxon>
        <taxon>Nitrobacteraceae</taxon>
        <taxon>Bradyrhizobium</taxon>
    </lineage>
</organism>
<evidence type="ECO:0000313" key="5">
    <source>
        <dbReference type="Proteomes" id="UP000077173"/>
    </source>
</evidence>
<dbReference type="Pfam" id="PF12951">
    <property type="entry name" value="PATR"/>
    <property type="match status" value="1"/>
</dbReference>
<keyword evidence="1 2" id="KW-0732">Signal</keyword>
<dbReference type="Proteomes" id="UP000077173">
    <property type="component" value="Unassembled WGS sequence"/>
</dbReference>
<feature type="signal peptide" evidence="2">
    <location>
        <begin position="1"/>
        <end position="23"/>
    </location>
</feature>
<evidence type="ECO:0000313" key="4">
    <source>
        <dbReference type="EMBL" id="OAF11672.1"/>
    </source>
</evidence>
<dbReference type="InterPro" id="IPR005546">
    <property type="entry name" value="Autotransporte_beta"/>
</dbReference>
<protein>
    <submittedName>
        <fullName evidence="4">Autotransporter</fullName>
    </submittedName>
</protein>